<name>A0A1I3ZA69_9PROT</name>
<organism evidence="1 2">
    <name type="scientific">Falsiroseomonas stagni DSM 19981</name>
    <dbReference type="NCBI Taxonomy" id="1123062"/>
    <lineage>
        <taxon>Bacteria</taxon>
        <taxon>Pseudomonadati</taxon>
        <taxon>Pseudomonadota</taxon>
        <taxon>Alphaproteobacteria</taxon>
        <taxon>Acetobacterales</taxon>
        <taxon>Roseomonadaceae</taxon>
        <taxon>Falsiroseomonas</taxon>
    </lineage>
</organism>
<accession>A0A1I3ZA69</accession>
<proteinExistence type="predicted"/>
<keyword evidence="2" id="KW-1185">Reference proteome</keyword>
<sequence length="216" mass="24369">MREMLRIGSGKVLDELVRARLRLWPQQPPGVTVTPKQPGTWLRGRPGEPTLVAQPFLKLPGTNTYRTIPDGLWLHFSPDPADRYADILCIEACGSIANLQDKRARFAPSTTSLLVVCPLRWLLDPVGPEDRTPRWKLIRLLRDMPTEPLVLPVRDLRVLYGLKSRHYLGFARSQMPQPHEYFCPMDALTAEDGHTAPEMRSLIGRASATANFMTPP</sequence>
<dbReference type="AlphaFoldDB" id="A0A1I3ZA69"/>
<gene>
    <name evidence="1" type="ORF">SAMN02745775_102337</name>
</gene>
<dbReference type="EMBL" id="FOSQ01000002">
    <property type="protein sequence ID" value="SFK40957.1"/>
    <property type="molecule type" value="Genomic_DNA"/>
</dbReference>
<evidence type="ECO:0000313" key="1">
    <source>
        <dbReference type="EMBL" id="SFK40957.1"/>
    </source>
</evidence>
<evidence type="ECO:0000313" key="2">
    <source>
        <dbReference type="Proteomes" id="UP000199473"/>
    </source>
</evidence>
<dbReference type="STRING" id="1123062.SAMN02745775_102337"/>
<protein>
    <submittedName>
        <fullName evidence="1">Uncharacterized protein</fullName>
    </submittedName>
</protein>
<reference evidence="1 2" key="1">
    <citation type="submission" date="2016-10" db="EMBL/GenBank/DDBJ databases">
        <authorList>
            <person name="de Groot N.N."/>
        </authorList>
    </citation>
    <scope>NUCLEOTIDE SEQUENCE [LARGE SCALE GENOMIC DNA]</scope>
    <source>
        <strain evidence="1 2">DSM 19981</strain>
    </source>
</reference>
<dbReference type="RefSeq" id="WP_245761981.1">
    <property type="nucleotide sequence ID" value="NZ_FOSQ01000002.1"/>
</dbReference>
<dbReference type="Proteomes" id="UP000199473">
    <property type="component" value="Unassembled WGS sequence"/>
</dbReference>